<organism evidence="3 4">
    <name type="scientific">Thalassiosira oceanica</name>
    <name type="common">Marine diatom</name>
    <dbReference type="NCBI Taxonomy" id="159749"/>
    <lineage>
        <taxon>Eukaryota</taxon>
        <taxon>Sar</taxon>
        <taxon>Stramenopiles</taxon>
        <taxon>Ochrophyta</taxon>
        <taxon>Bacillariophyta</taxon>
        <taxon>Coscinodiscophyceae</taxon>
        <taxon>Thalassiosirophycidae</taxon>
        <taxon>Thalassiosirales</taxon>
        <taxon>Thalassiosiraceae</taxon>
        <taxon>Thalassiosira</taxon>
    </lineage>
</organism>
<feature type="region of interest" description="Disordered" evidence="1">
    <location>
        <begin position="716"/>
        <end position="781"/>
    </location>
</feature>
<feature type="region of interest" description="Disordered" evidence="1">
    <location>
        <begin position="2123"/>
        <end position="2148"/>
    </location>
</feature>
<gene>
    <name evidence="3" type="ORF">THAOC_09400</name>
</gene>
<feature type="compositionally biased region" description="Basic and acidic residues" evidence="1">
    <location>
        <begin position="768"/>
        <end position="781"/>
    </location>
</feature>
<dbReference type="Pfam" id="PF07727">
    <property type="entry name" value="RVT_2"/>
    <property type="match status" value="1"/>
</dbReference>
<feature type="compositionally biased region" description="Gly residues" evidence="1">
    <location>
        <begin position="92"/>
        <end position="130"/>
    </location>
</feature>
<dbReference type="InterPro" id="IPR013103">
    <property type="entry name" value="RVT_2"/>
</dbReference>
<feature type="region of interest" description="Disordered" evidence="1">
    <location>
        <begin position="543"/>
        <end position="565"/>
    </location>
</feature>
<evidence type="ECO:0000259" key="2">
    <source>
        <dbReference type="Pfam" id="PF07727"/>
    </source>
</evidence>
<feature type="region of interest" description="Disordered" evidence="1">
    <location>
        <begin position="866"/>
        <end position="885"/>
    </location>
</feature>
<evidence type="ECO:0000313" key="4">
    <source>
        <dbReference type="Proteomes" id="UP000266841"/>
    </source>
</evidence>
<sequence>MWELSLVNVWLRLRNGILQLREGVSYMGSIGTQSAVWCLAETIASGAVTLFDRSFAQTGYTHHFARVSNQDDWTVTPATTSKMASTTNSGTNTGGGSGAAAGGGGGAAAGGGGGAAAGGGSGAAAGGGAGVTQSSSTASTTTNNMTEDALKTIFIADPTLYKVQSFSGTSQFTKAERDDLKSKVYQHAQALMVATPKKKLSLGIKKGADGTIVADVASIARRHVDNQEVLDAVRQRLGEVSCDDMMTVLIALEALQGEVNVTKKYVGCDSLHLIDDIRKLKKEQVVDFGIARASAGLHAQGDEMALYKVLTSFMDTYLKESVDRAFKSEPESTQCALLYFWILLKKILFIDEKTVELLVNWLKNVGEKGSIGFFGGNIAMLGETYISVCKCLVEVNRLPKKAYSWLLTALSKTEWPIISGPFETRLKLFEQQNILEEVSLTVPEAEQQQILQDVETLCKEATSMFEIKLGSNEIALKEGSASMNSFGERGKGGKNDDGLKSSDSKFKGVEVILKVYSDDEYRALSPKQKQLLRIKRKEAGLDPRTGKKLKGAGYRRKEGWSADGESTNLAGGNSGVKISNGKVYLNCKNCGSTTGLGAHTTKYCGLAKDNPSSFPAALPAQHPYHAFAAKCTPVNDTGGGAANQQEGSESLKALTAKVDDLTTALSKMAALNKKVADFEAKETESPERARQLHDISIWLVGLGMVSSVQGVLSSTAALAPQEEEEKEEVQAELAQSGEEISPAQITVPFGAAMSRWRRRESRRHRHRERENNRKEEQSAREKQMRDYIEFCELPRPKPRHVDAPVWEPLLNWFCFESPCSDDFPAYGRVHADPVVGNSDELASRLKQFIEEEDHEANVSRLLARAAEHKAGGPEQKRNSHQHNKSRFRSVLRPFQRVLHASGRTALTCVTPRATFLGSAAKMARMYRMEGDDGPKFDDTPLIWDTGASNGLTCHRDDFIDFVPMEIKVKDVTKVNTVVGVGTTIHKMVDTRGVTTWMPCISYLLPTTDVRLYSPQTYHQLFGGYSRVDGENVRMVLSDRDIVIPIDRERSNLPIIFDSHTTAKERELHGPAIMDSLPFKRCAHLFRPDEEWFGASLADFEQFDHNALSSTGTPEEAKAVIEEFDDWVLTSRGLGAQVLAEENGNLFGPEKELLLWEWKLGISMYRIQELMRPQKLVEPDGTEYQLPPIILPQYKSTPNIKPPFSAATRISLGKNKPTGARISKEVPPDQREPILSRTDLDVGDIVHVDQFVVGSSGRLELGYGKEGDKSRYHGGTIYVDGCSDFIWLENQVSLGASETVFGKEKFEEYLRTTAGARVDHYHSDNGIFQSAAWTENCRMKLQTQSFSGVNAQHQNAKAERAIGIVMNMARTFMVNVSLNWTGNGVNNTNLWPLAVRHAVWLYNRIPNRKTGITPLERLTGVKSDHRDLRRTHVWGCPAFVLEGRLANGQKLPKFDWKRRRGQFVGYSAKHSSTVACIRNLKTGYISPVYDVLFDDKFTTIFHSKYEKQTVDKKLEELLPTDYESYGYEERDDDGELIYRSPPLNEVWLTPDELRDRRARIKAQKSSEAQREAIKPFSGPRAEPEIISLNPRQTKPSPDANMIPDDSDDESVDSVDGDSSPQADSESEGEFGIGGGGSGNVVDDDSSSEGDPVADDDSSSEGDPVTEVEPRITRSRARNGNGRRTADKEVIGQTDEFKERGNVDGDQVGRDASGRSRRLATARPDPRSLAARRAAETKLQRKLRAYRLQRKRLWQLHAKEPHEARRCRVDRQFRSLKQEQRASDRFDMKSLLTRDNSLLAAMAPEKAEHGDSPNLTEVLNSPLARYIKFAANECGYGEPQIEDLLVNTVHPLFLKAKSAASKGDNPNWWEAMESDYADEFWEAAQLEIRTLEEMGAWEVVDRTPDMNVIGGTWAFKIKRFPDGLIKKFKARFCARGDQQLKGVDFFEVYAPVVQWSTVRLMLILQVLLGLKSKQGDITCAFLHADVPEDEKIHVEMPKGFEKKGKVLRLRKTLYGLRQSPRAFWQYMTDKLDECGMKQSELDPCLFIGPKVICIVYVDDLLFWARDDADIVELAHGLRDLGVDLEEEQDAAGFLGVSIEYDPATKTMEMRQDGLIERCIEALGLDSDQSNPMSRPSSGDPLPRDSEGEPASGEFNYASVVGMMMYLAGHTRPDIAYAVNCCARYMFCPTRKHEKALKRIGRYLLATRDRGMILDPNKELAEILTVDCYPDADFAGMYGHEKSDDPTCVKSRTGFVITFGGCPVTWQSKLQTETALSTMEAEVVALAHSCRVLMPIIDMTKELLGAFNLKLDSTSMKVSIHEDNAGALVLGKTLPPGFTPRSKHYAIKTIWFREQIVRRGIELLKIDTKEQLGDIFTKGLPEPAFIYLRQKLIGCQRLAKIAEWDSAT</sequence>
<dbReference type="InterPro" id="IPR043502">
    <property type="entry name" value="DNA/RNA_pol_sf"/>
</dbReference>
<dbReference type="InterPro" id="IPR012337">
    <property type="entry name" value="RNaseH-like_sf"/>
</dbReference>
<dbReference type="Proteomes" id="UP000266841">
    <property type="component" value="Unassembled WGS sequence"/>
</dbReference>
<dbReference type="OrthoDB" id="42576at2759"/>
<feature type="compositionally biased region" description="Acidic residues" evidence="1">
    <location>
        <begin position="1640"/>
        <end position="1664"/>
    </location>
</feature>
<dbReference type="SUPFAM" id="SSF53098">
    <property type="entry name" value="Ribonuclease H-like"/>
    <property type="match status" value="1"/>
</dbReference>
<proteinExistence type="predicted"/>
<feature type="domain" description="Reverse transcriptase Ty1/copia-type" evidence="2">
    <location>
        <begin position="1894"/>
        <end position="2123"/>
    </location>
</feature>
<evidence type="ECO:0000256" key="1">
    <source>
        <dbReference type="SAM" id="MobiDB-lite"/>
    </source>
</evidence>
<reference evidence="3 4" key="1">
    <citation type="journal article" date="2012" name="Genome Biol.">
        <title>Genome and low-iron response of an oceanic diatom adapted to chronic iron limitation.</title>
        <authorList>
            <person name="Lommer M."/>
            <person name="Specht M."/>
            <person name="Roy A.S."/>
            <person name="Kraemer L."/>
            <person name="Andreson R."/>
            <person name="Gutowska M.A."/>
            <person name="Wolf J."/>
            <person name="Bergner S.V."/>
            <person name="Schilhabel M.B."/>
            <person name="Klostermeier U.C."/>
            <person name="Beiko R.G."/>
            <person name="Rosenstiel P."/>
            <person name="Hippler M."/>
            <person name="Laroche J."/>
        </authorList>
    </citation>
    <scope>NUCLEOTIDE SEQUENCE [LARGE SCALE GENOMIC DNA]</scope>
    <source>
        <strain evidence="3 4">CCMP1005</strain>
    </source>
</reference>
<feature type="region of interest" description="Disordered" evidence="1">
    <location>
        <begin position="81"/>
        <end position="143"/>
    </location>
</feature>
<feature type="compositionally biased region" description="Basic and acidic residues" evidence="1">
    <location>
        <begin position="866"/>
        <end position="877"/>
    </location>
</feature>
<protein>
    <recommendedName>
        <fullName evidence="2">Reverse transcriptase Ty1/copia-type domain-containing protein</fullName>
    </recommendedName>
</protein>
<dbReference type="InterPro" id="IPR036397">
    <property type="entry name" value="RNaseH_sf"/>
</dbReference>
<dbReference type="GO" id="GO:0003676">
    <property type="term" value="F:nucleic acid binding"/>
    <property type="evidence" value="ECO:0007669"/>
    <property type="project" value="InterPro"/>
</dbReference>
<dbReference type="Gene3D" id="3.30.420.10">
    <property type="entry name" value="Ribonuclease H-like superfamily/Ribonuclease H"/>
    <property type="match status" value="1"/>
</dbReference>
<accession>K0SWL2</accession>
<feature type="compositionally biased region" description="Low complexity" evidence="1">
    <location>
        <begin position="131"/>
        <end position="143"/>
    </location>
</feature>
<dbReference type="SUPFAM" id="SSF56672">
    <property type="entry name" value="DNA/RNA polymerases"/>
    <property type="match status" value="1"/>
</dbReference>
<dbReference type="CDD" id="cd09272">
    <property type="entry name" value="RNase_HI_RT_Ty1"/>
    <property type="match status" value="1"/>
</dbReference>
<keyword evidence="4" id="KW-1185">Reference proteome</keyword>
<evidence type="ECO:0000313" key="3">
    <source>
        <dbReference type="EMBL" id="EJK69354.1"/>
    </source>
</evidence>
<feature type="compositionally biased region" description="Polar residues" evidence="1">
    <location>
        <begin position="2124"/>
        <end position="2134"/>
    </location>
</feature>
<feature type="region of interest" description="Disordered" evidence="1">
    <location>
        <begin position="1558"/>
        <end position="1727"/>
    </location>
</feature>
<name>K0SWL2_THAOC</name>
<comment type="caution">
    <text evidence="3">The sequence shown here is derived from an EMBL/GenBank/DDBJ whole genome shotgun (WGS) entry which is preliminary data.</text>
</comment>
<dbReference type="EMBL" id="AGNL01010192">
    <property type="protein sequence ID" value="EJK69354.1"/>
    <property type="molecule type" value="Genomic_DNA"/>
</dbReference>
<feature type="compositionally biased region" description="Basic and acidic residues" evidence="1">
    <location>
        <begin position="1682"/>
        <end position="1712"/>
    </location>
</feature>
<dbReference type="PANTHER" id="PTHR11439">
    <property type="entry name" value="GAG-POL-RELATED RETROTRANSPOSON"/>
    <property type="match status" value="1"/>
</dbReference>
<feature type="compositionally biased region" description="Acidic residues" evidence="1">
    <location>
        <begin position="1603"/>
        <end position="1614"/>
    </location>
</feature>
<feature type="compositionally biased region" description="Basic residues" evidence="1">
    <location>
        <begin position="755"/>
        <end position="767"/>
    </location>
</feature>
<dbReference type="eggNOG" id="KOG0017">
    <property type="taxonomic scope" value="Eukaryota"/>
</dbReference>